<evidence type="ECO:0000256" key="3">
    <source>
        <dbReference type="ARBA" id="ARBA00022490"/>
    </source>
</evidence>
<keyword evidence="8 14" id="KW-0175">Coiled coil</keyword>
<dbReference type="InterPro" id="IPR036961">
    <property type="entry name" value="Kinesin_motor_dom_sf"/>
</dbReference>
<dbReference type="PROSITE" id="PS50176">
    <property type="entry name" value="ARM_REPEAT"/>
    <property type="match status" value="2"/>
</dbReference>
<protein>
    <recommendedName>
        <fullName evidence="13">Kinesin-like protein</fullName>
    </recommendedName>
</protein>
<evidence type="ECO:0000256" key="4">
    <source>
        <dbReference type="ARBA" id="ARBA00022701"/>
    </source>
</evidence>
<dbReference type="Gene3D" id="3.40.850.10">
    <property type="entry name" value="Kinesin motor domain"/>
    <property type="match status" value="1"/>
</dbReference>
<dbReference type="Pfam" id="PF00225">
    <property type="entry name" value="Kinesin"/>
    <property type="match status" value="1"/>
</dbReference>
<keyword evidence="7 12" id="KW-0067">ATP-binding</keyword>
<dbReference type="ExpressionAtlas" id="A0A1D6JNZ2">
    <property type="expression patterns" value="baseline and differential"/>
</dbReference>
<dbReference type="SMART" id="SM00185">
    <property type="entry name" value="ARM"/>
    <property type="match status" value="3"/>
</dbReference>
<accession>A0A1D6JNZ2</accession>
<name>A0A1D6JNZ2_MAIZE</name>
<dbReference type="InParanoid" id="A0A1D6JNZ2"/>
<dbReference type="CDD" id="cd00106">
    <property type="entry name" value="KISc"/>
    <property type="match status" value="1"/>
</dbReference>
<evidence type="ECO:0000256" key="15">
    <source>
        <dbReference type="SAM" id="MobiDB-lite"/>
    </source>
</evidence>
<evidence type="ECO:0000256" key="11">
    <source>
        <dbReference type="PROSITE-ProRule" id="PRU00259"/>
    </source>
</evidence>
<dbReference type="FunFam" id="3.40.850.10:FF:000036">
    <property type="entry name" value="Kinesin-like protein"/>
    <property type="match status" value="1"/>
</dbReference>
<feature type="repeat" description="ARM" evidence="11">
    <location>
        <begin position="746"/>
        <end position="788"/>
    </location>
</feature>
<dbReference type="PROSITE" id="PS00411">
    <property type="entry name" value="KINESIN_MOTOR_1"/>
    <property type="match status" value="1"/>
</dbReference>
<dbReference type="InterPro" id="IPR027417">
    <property type="entry name" value="P-loop_NTPase"/>
</dbReference>
<evidence type="ECO:0000256" key="10">
    <source>
        <dbReference type="ARBA" id="ARBA00023212"/>
    </source>
</evidence>
<dbReference type="InterPro" id="IPR000225">
    <property type="entry name" value="Armadillo"/>
</dbReference>
<dbReference type="Pfam" id="PF00514">
    <property type="entry name" value="Arm"/>
    <property type="match status" value="1"/>
</dbReference>
<keyword evidence="6 12" id="KW-0547">Nucleotide-binding</keyword>
<dbReference type="eggNOG" id="KOG0240">
    <property type="taxonomic scope" value="Eukaryota"/>
</dbReference>
<dbReference type="PANTHER" id="PTHR47970">
    <property type="entry name" value="KINESIN-LIKE PROTEIN KIF11"/>
    <property type="match status" value="1"/>
</dbReference>
<proteinExistence type="inferred from homology"/>
<feature type="coiled-coil region" evidence="14">
    <location>
        <begin position="420"/>
        <end position="454"/>
    </location>
</feature>
<evidence type="ECO:0000256" key="5">
    <source>
        <dbReference type="ARBA" id="ARBA00022737"/>
    </source>
</evidence>
<dbReference type="SMART" id="SM00129">
    <property type="entry name" value="KISc"/>
    <property type="match status" value="1"/>
</dbReference>
<feature type="region of interest" description="Disordered" evidence="15">
    <location>
        <begin position="1"/>
        <end position="52"/>
    </location>
</feature>
<dbReference type="InterPro" id="IPR047149">
    <property type="entry name" value="KIF11-like"/>
</dbReference>
<dbReference type="GO" id="GO:0003777">
    <property type="term" value="F:microtubule motor activity"/>
    <property type="evidence" value="ECO:0007669"/>
    <property type="project" value="InterPro"/>
</dbReference>
<evidence type="ECO:0000256" key="14">
    <source>
        <dbReference type="SAM" id="Coils"/>
    </source>
</evidence>
<dbReference type="InterPro" id="IPR016024">
    <property type="entry name" value="ARM-type_fold"/>
</dbReference>
<dbReference type="FunFam" id="1.25.10.10:FF:000357">
    <property type="entry name" value="Kinesin-like protein"/>
    <property type="match status" value="1"/>
</dbReference>
<keyword evidence="9 12" id="KW-0505">Motor protein</keyword>
<evidence type="ECO:0000256" key="8">
    <source>
        <dbReference type="ARBA" id="ARBA00023054"/>
    </source>
</evidence>
<dbReference type="PaxDb" id="4577-GRMZM2G445783_P01"/>
<dbReference type="GO" id="GO:0005524">
    <property type="term" value="F:ATP binding"/>
    <property type="evidence" value="ECO:0007669"/>
    <property type="project" value="UniProtKB-UniRule"/>
</dbReference>
<evidence type="ECO:0000256" key="9">
    <source>
        <dbReference type="ARBA" id="ARBA00023175"/>
    </source>
</evidence>
<dbReference type="SUPFAM" id="SSF48371">
    <property type="entry name" value="ARM repeat"/>
    <property type="match status" value="1"/>
</dbReference>
<reference evidence="16" key="1">
    <citation type="submission" date="2015-12" db="EMBL/GenBank/DDBJ databases">
        <title>Update maize B73 reference genome by single molecule sequencing technologies.</title>
        <authorList>
            <consortium name="Maize Genome Sequencing Project"/>
            <person name="Ware D."/>
        </authorList>
    </citation>
    <scope>NUCLEOTIDE SEQUENCE [LARGE SCALE GENOMIC DNA]</scope>
    <source>
        <tissue evidence="16">Seedling</tissue>
    </source>
</reference>
<dbReference type="Gene3D" id="1.25.10.10">
    <property type="entry name" value="Leucine-rich Repeat Variant"/>
    <property type="match status" value="2"/>
</dbReference>
<dbReference type="EMBL" id="CM007647">
    <property type="protein sequence ID" value="ONL93748.1"/>
    <property type="molecule type" value="Genomic_DNA"/>
</dbReference>
<dbReference type="FunCoup" id="A0A1D6JNZ2">
    <property type="interactions" value="118"/>
</dbReference>
<dbReference type="PRINTS" id="PR00380">
    <property type="entry name" value="KINESINHEAVY"/>
</dbReference>
<dbReference type="InterPro" id="IPR019821">
    <property type="entry name" value="Kinesin_motor_CS"/>
</dbReference>
<keyword evidence="3" id="KW-0963">Cytoplasm</keyword>
<keyword evidence="5" id="KW-0677">Repeat</keyword>
<feature type="binding site" evidence="12">
    <location>
        <begin position="154"/>
        <end position="161"/>
    </location>
    <ligand>
        <name>ATP</name>
        <dbReference type="ChEBI" id="CHEBI:30616"/>
    </ligand>
</feature>
<dbReference type="STRING" id="4577.A0A1D6JNZ2"/>
<keyword evidence="10" id="KW-0206">Cytoskeleton</keyword>
<feature type="repeat" description="ARM" evidence="11">
    <location>
        <begin position="787"/>
        <end position="830"/>
    </location>
</feature>
<comment type="subcellular location">
    <subcellularLocation>
        <location evidence="1">Cytoplasm</location>
        <location evidence="1">Cytoskeleton</location>
    </subcellularLocation>
</comment>
<dbReference type="SMR" id="A0A1D6JNZ2"/>
<organism evidence="16">
    <name type="scientific">Zea mays</name>
    <name type="common">Maize</name>
    <dbReference type="NCBI Taxonomy" id="4577"/>
    <lineage>
        <taxon>Eukaryota</taxon>
        <taxon>Viridiplantae</taxon>
        <taxon>Streptophyta</taxon>
        <taxon>Embryophyta</taxon>
        <taxon>Tracheophyta</taxon>
        <taxon>Spermatophyta</taxon>
        <taxon>Magnoliopsida</taxon>
        <taxon>Liliopsida</taxon>
        <taxon>Poales</taxon>
        <taxon>Poaceae</taxon>
        <taxon>PACMAD clade</taxon>
        <taxon>Panicoideae</taxon>
        <taxon>Andropogonodae</taxon>
        <taxon>Andropogoneae</taxon>
        <taxon>Tripsacinae</taxon>
        <taxon>Zea</taxon>
    </lineage>
</organism>
<dbReference type="PANTHER" id="PTHR47970:SF6">
    <property type="entry name" value="KINESIN-LIKE PROTEIN KIN-UC ISOFORM X1"/>
    <property type="match status" value="1"/>
</dbReference>
<dbReference type="InterPro" id="IPR011989">
    <property type="entry name" value="ARM-like"/>
</dbReference>
<dbReference type="GO" id="GO:0007018">
    <property type="term" value="P:microtubule-based movement"/>
    <property type="evidence" value="ECO:0007669"/>
    <property type="project" value="InterPro"/>
</dbReference>
<evidence type="ECO:0000256" key="7">
    <source>
        <dbReference type="ARBA" id="ARBA00022840"/>
    </source>
</evidence>
<evidence type="ECO:0000256" key="6">
    <source>
        <dbReference type="ARBA" id="ARBA00022741"/>
    </source>
</evidence>
<sequence>MATGAGWAPGRPVERHGAPRGGNARSKSVVPGPRRPSPSPARSRPAADHSGSADLCRVRVAVRLRPKNSEDLAHGADFDSCVELQPESKRLKLKKNNWSCESYKFDEVFSESASQKRVYEAVAKPVVEASHAFQMPLINLSVLEGYNGTVMAYGQTGTGKTYTVGRLGKDDPSERGIMVRALEHILSSLSFETDCVAISYLQLYLESVHDLLAPEKTNIPIVEDAKTGEVSLPGAAIVEVKDLEHVFQLLQIGEANRHAANTKMNTESSRSHAILIIHLQRNTRTKEENGSSLYDVRHDTFPDDLPLVLKSKLLIVDLAGSERIDKSGSEGHMIEEAKFINLSLTSLGKCINALAENSSHVPTRDSKLTRILRDSFGGTARTSLVVTIGPSARHYSETSSTIMFGQRAMKVVNTIKLKEEVDYEILYKKMEREVDQLTSEMERQQKVIRSEKMQMDKRLKESERSFHDLRMTFNMQIELAARARFLQEAAAAATGTRAMGTTNKQGGKNITSDLLTQNLEKENRHLESSVKRLTQDLDKERGQNNLLSKQVTELEKLLDENKQQQLENLSKTKIITDEFKEYEKEMGELVRKLEEERCCSSSMKDRMSLLQQQLCDAQSSAQLQESMARELEKELTKATEEFTIEIQSLKGKISGLISEKESIYDELKSTQEKVQLEMSQRKGLEDQILRFKQSVSDSCAEESKTSCSMVRSGSGLGNTAFVSKSEKLREALSGQRGTISKIFEEVGLPNVLALLKSEDLDVQIHAVKVVANLAAEDVNQERIVEEGGLDALLSLLETSENTTIHRVTAGAVANLAMNGSNQGVIMNKGGARLLANVASETDDPQTLRMVAGAIANLCGNEKLHLMLKQDGGIKALLGMFRSGHADVIAQIARGIANFAKCESRMISQGHRKGRSLLIEDGVLSWMVAHSTMFSASTRRHIELAFCHLAQNEDNTCDIIASGGIKELLRISRESPREDTRNLAKKALDSNPAFLREIQ</sequence>
<dbReference type="InterPro" id="IPR001752">
    <property type="entry name" value="Kinesin_motor_dom"/>
</dbReference>
<dbReference type="GO" id="GO:0005874">
    <property type="term" value="C:microtubule"/>
    <property type="evidence" value="ECO:0007669"/>
    <property type="project" value="UniProtKB-KW"/>
</dbReference>
<dbReference type="GO" id="GO:0008017">
    <property type="term" value="F:microtubule binding"/>
    <property type="evidence" value="ECO:0007669"/>
    <property type="project" value="InterPro"/>
</dbReference>
<evidence type="ECO:0000256" key="2">
    <source>
        <dbReference type="ARBA" id="ARBA00010103"/>
    </source>
</evidence>
<dbReference type="PROSITE" id="PS50067">
    <property type="entry name" value="KINESIN_MOTOR_2"/>
    <property type="match status" value="1"/>
</dbReference>
<dbReference type="AlphaFoldDB" id="A0A1D6JNZ2"/>
<feature type="coiled-coil region" evidence="14">
    <location>
        <begin position="516"/>
        <end position="567"/>
    </location>
</feature>
<dbReference type="SUPFAM" id="SSF52540">
    <property type="entry name" value="P-loop containing nucleoside triphosphate hydrolases"/>
    <property type="match status" value="1"/>
</dbReference>
<dbReference type="OMA" id="FRTGHNE"/>
<evidence type="ECO:0000256" key="13">
    <source>
        <dbReference type="RuleBase" id="RU000394"/>
    </source>
</evidence>
<evidence type="ECO:0000313" key="16">
    <source>
        <dbReference type="EMBL" id="ONL93748.1"/>
    </source>
</evidence>
<evidence type="ECO:0000256" key="1">
    <source>
        <dbReference type="ARBA" id="ARBA00004245"/>
    </source>
</evidence>
<comment type="similarity">
    <text evidence="2">Belongs to the TRAFAC class myosin-kinesin ATPase superfamily. Kinesin family. Ungrouped subfamily.</text>
</comment>
<evidence type="ECO:0000256" key="12">
    <source>
        <dbReference type="PROSITE-ProRule" id="PRU00283"/>
    </source>
</evidence>
<gene>
    <name evidence="16" type="ORF">ZEAMMB73_Zm00001d027715</name>
</gene>
<keyword evidence="4 13" id="KW-0493">Microtubule</keyword>